<proteinExistence type="predicted"/>
<dbReference type="EMBL" id="RBED01000107">
    <property type="protein sequence ID" value="RNL53267.1"/>
    <property type="molecule type" value="Genomic_DNA"/>
</dbReference>
<dbReference type="Proteomes" id="UP000273807">
    <property type="component" value="Unassembled WGS sequence"/>
</dbReference>
<reference evidence="1 2" key="1">
    <citation type="submission" date="2018-10" db="EMBL/GenBank/DDBJ databases">
        <title>Genome sequencing of Arthrobacter oryzae TNB02.</title>
        <authorList>
            <person name="Cho Y.-J."/>
            <person name="Cho A."/>
            <person name="Kim O.-S."/>
        </authorList>
    </citation>
    <scope>NUCLEOTIDE SEQUENCE [LARGE SCALE GENOMIC DNA]</scope>
    <source>
        <strain evidence="1 2">TNB02</strain>
    </source>
</reference>
<evidence type="ECO:0000313" key="1">
    <source>
        <dbReference type="EMBL" id="RNL53267.1"/>
    </source>
</evidence>
<name>A0A3N0BV20_9MICC</name>
<accession>A0A3N0BV20</accession>
<organism evidence="1 2">
    <name type="scientific">Arthrobacter oryzae</name>
    <dbReference type="NCBI Taxonomy" id="409290"/>
    <lineage>
        <taxon>Bacteria</taxon>
        <taxon>Bacillati</taxon>
        <taxon>Actinomycetota</taxon>
        <taxon>Actinomycetes</taxon>
        <taxon>Micrococcales</taxon>
        <taxon>Micrococcaceae</taxon>
        <taxon>Arthrobacter</taxon>
    </lineage>
</organism>
<keyword evidence="2" id="KW-1185">Reference proteome</keyword>
<evidence type="ECO:0000313" key="2">
    <source>
        <dbReference type="Proteomes" id="UP000273807"/>
    </source>
</evidence>
<sequence length="114" mass="12466">MQVASAVSELRPQLKKNFEDFRANRCAGVLSSGQKGMDAASCVGNKLALGSYAKALNITLESMKPWPSEIQSITQQTTERLRTVASASEVDDPRMFDTAALLLDSKLQGWDPYL</sequence>
<gene>
    <name evidence="1" type="ORF">D7003_12680</name>
</gene>
<protein>
    <submittedName>
        <fullName evidence="1">Uncharacterized protein</fullName>
    </submittedName>
</protein>
<comment type="caution">
    <text evidence="1">The sequence shown here is derived from an EMBL/GenBank/DDBJ whole genome shotgun (WGS) entry which is preliminary data.</text>
</comment>
<dbReference type="AlphaFoldDB" id="A0A3N0BV20"/>